<accession>A0A5N7AYK3</accession>
<evidence type="ECO:0000259" key="2">
    <source>
        <dbReference type="PROSITE" id="PS50090"/>
    </source>
</evidence>
<dbReference type="SUPFAM" id="SSF46689">
    <property type="entry name" value="Homeodomain-like"/>
    <property type="match status" value="1"/>
</dbReference>
<proteinExistence type="predicted"/>
<feature type="region of interest" description="Disordered" evidence="1">
    <location>
        <begin position="227"/>
        <end position="302"/>
    </location>
</feature>
<feature type="compositionally biased region" description="Polar residues" evidence="1">
    <location>
        <begin position="26"/>
        <end position="52"/>
    </location>
</feature>
<dbReference type="SMART" id="SM00717">
    <property type="entry name" value="SANT"/>
    <property type="match status" value="1"/>
</dbReference>
<dbReference type="CDD" id="cd00167">
    <property type="entry name" value="SANT"/>
    <property type="match status" value="1"/>
</dbReference>
<evidence type="ECO:0000313" key="4">
    <source>
        <dbReference type="EMBL" id="KAE8374932.1"/>
    </source>
</evidence>
<dbReference type="AlphaFoldDB" id="A0A5N7AYK3"/>
<dbReference type="InterPro" id="IPR017930">
    <property type="entry name" value="Myb_dom"/>
</dbReference>
<dbReference type="PROSITE" id="PS50090">
    <property type="entry name" value="MYB_LIKE"/>
    <property type="match status" value="1"/>
</dbReference>
<gene>
    <name evidence="4" type="ORF">BDV26DRAFT_30660</name>
</gene>
<feature type="region of interest" description="Disordered" evidence="1">
    <location>
        <begin position="129"/>
        <end position="157"/>
    </location>
</feature>
<feature type="region of interest" description="Disordered" evidence="1">
    <location>
        <begin position="421"/>
        <end position="441"/>
    </location>
</feature>
<dbReference type="Proteomes" id="UP000326198">
    <property type="component" value="Unassembled WGS sequence"/>
</dbReference>
<keyword evidence="5" id="KW-1185">Reference proteome</keyword>
<feature type="compositionally biased region" description="Pro residues" evidence="1">
    <location>
        <begin position="13"/>
        <end position="25"/>
    </location>
</feature>
<feature type="domain" description="Myb-like" evidence="2">
    <location>
        <begin position="382"/>
        <end position="436"/>
    </location>
</feature>
<dbReference type="EMBL" id="ML736272">
    <property type="protein sequence ID" value="KAE8374932.1"/>
    <property type="molecule type" value="Genomic_DNA"/>
</dbReference>
<protein>
    <submittedName>
        <fullName evidence="4">Uncharacterized protein</fullName>
    </submittedName>
</protein>
<dbReference type="PROSITE" id="PS51294">
    <property type="entry name" value="HTH_MYB"/>
    <property type="match status" value="1"/>
</dbReference>
<feature type="compositionally biased region" description="Polar residues" evidence="1">
    <location>
        <begin position="431"/>
        <end position="441"/>
    </location>
</feature>
<feature type="region of interest" description="Disordered" evidence="1">
    <location>
        <begin position="1"/>
        <end position="59"/>
    </location>
</feature>
<feature type="domain" description="HTH myb-type" evidence="3">
    <location>
        <begin position="382"/>
        <end position="440"/>
    </location>
</feature>
<dbReference type="OrthoDB" id="2143914at2759"/>
<dbReference type="Gene3D" id="1.10.10.60">
    <property type="entry name" value="Homeodomain-like"/>
    <property type="match status" value="1"/>
</dbReference>
<feature type="region of interest" description="Disordered" evidence="1">
    <location>
        <begin position="365"/>
        <end position="386"/>
    </location>
</feature>
<dbReference type="InterPro" id="IPR001005">
    <property type="entry name" value="SANT/Myb"/>
</dbReference>
<feature type="compositionally biased region" description="Polar residues" evidence="1">
    <location>
        <begin position="250"/>
        <end position="271"/>
    </location>
</feature>
<evidence type="ECO:0000256" key="1">
    <source>
        <dbReference type="SAM" id="MobiDB-lite"/>
    </source>
</evidence>
<feature type="compositionally biased region" description="Basic and acidic residues" evidence="1">
    <location>
        <begin position="371"/>
        <end position="382"/>
    </location>
</feature>
<name>A0A5N7AYK3_9EURO</name>
<sequence length="441" mass="48741">MLPTFHLNNFKPWAPPNRKPLPPQKSPNSCSPSTQNPPRTKIYHNSITSTLPSPKHHLPARPPAEVCVLANAGSQSCLPPSNPRSEPREITAPEPHTYPGILRRGTKAPNDLAAHSSEPDVVSRCNLQENTGISTKPPPFRGDTAEDGLSSPSISSSGNCLEELLRLPDSEDDIPIDPLILADHGSWEDMGLQLSTPQVADSLIDSETICPYPDLLPDLCSSTGHFQDRSKRFSGQKDSTRASDHHHIYDNQQVRSSQQNTGPDASYSNGTRENHHISASETPTSAKRKLQQINEGARKRSRVSSMLPLRECSFAALRSHFVSLPLDERLQFLSWLFEGALSCCMSEYPPTASNQGEAQAVSCSTVPDVNEQGRRGSTDVHKSSRKGMKWSAEESDLLLKLRKDEKRPWAEVIRRFSEEYPGRSPGAIQVHWSTTLSKKED</sequence>
<reference evidence="4 5" key="1">
    <citation type="submission" date="2019-04" db="EMBL/GenBank/DDBJ databases">
        <title>Friends and foes A comparative genomics studyof 23 Aspergillus species from section Flavi.</title>
        <authorList>
            <consortium name="DOE Joint Genome Institute"/>
            <person name="Kjaerbolling I."/>
            <person name="Vesth T."/>
            <person name="Frisvad J.C."/>
            <person name="Nybo J.L."/>
            <person name="Theobald S."/>
            <person name="Kildgaard S."/>
            <person name="Isbrandt T."/>
            <person name="Kuo A."/>
            <person name="Sato A."/>
            <person name="Lyhne E.K."/>
            <person name="Kogle M.E."/>
            <person name="Wiebenga A."/>
            <person name="Kun R.S."/>
            <person name="Lubbers R.J."/>
            <person name="Makela M.R."/>
            <person name="Barry K."/>
            <person name="Chovatia M."/>
            <person name="Clum A."/>
            <person name="Daum C."/>
            <person name="Haridas S."/>
            <person name="He G."/>
            <person name="LaButti K."/>
            <person name="Lipzen A."/>
            <person name="Mondo S."/>
            <person name="Riley R."/>
            <person name="Salamov A."/>
            <person name="Simmons B.A."/>
            <person name="Magnuson J.K."/>
            <person name="Henrissat B."/>
            <person name="Mortensen U.H."/>
            <person name="Larsen T.O."/>
            <person name="Devries R.P."/>
            <person name="Grigoriev I.V."/>
            <person name="Machida M."/>
            <person name="Baker S.E."/>
            <person name="Andersen M.R."/>
        </authorList>
    </citation>
    <scope>NUCLEOTIDE SEQUENCE [LARGE SCALE GENOMIC DNA]</scope>
    <source>
        <strain evidence="4 5">IBT 29228</strain>
    </source>
</reference>
<feature type="compositionally biased region" description="Basic and acidic residues" evidence="1">
    <location>
        <begin position="238"/>
        <end position="249"/>
    </location>
</feature>
<evidence type="ECO:0000313" key="5">
    <source>
        <dbReference type="Proteomes" id="UP000326198"/>
    </source>
</evidence>
<organism evidence="4 5">
    <name type="scientific">Aspergillus bertholletiae</name>
    <dbReference type="NCBI Taxonomy" id="1226010"/>
    <lineage>
        <taxon>Eukaryota</taxon>
        <taxon>Fungi</taxon>
        <taxon>Dikarya</taxon>
        <taxon>Ascomycota</taxon>
        <taxon>Pezizomycotina</taxon>
        <taxon>Eurotiomycetes</taxon>
        <taxon>Eurotiomycetidae</taxon>
        <taxon>Eurotiales</taxon>
        <taxon>Aspergillaceae</taxon>
        <taxon>Aspergillus</taxon>
        <taxon>Aspergillus subgen. Circumdati</taxon>
    </lineage>
</organism>
<feature type="region of interest" description="Disordered" evidence="1">
    <location>
        <begin position="75"/>
        <end position="102"/>
    </location>
</feature>
<evidence type="ECO:0000259" key="3">
    <source>
        <dbReference type="PROSITE" id="PS51294"/>
    </source>
</evidence>
<dbReference type="InterPro" id="IPR009057">
    <property type="entry name" value="Homeodomain-like_sf"/>
</dbReference>